<evidence type="ECO:0000256" key="2">
    <source>
        <dbReference type="ARBA" id="ARBA00023002"/>
    </source>
</evidence>
<proteinExistence type="inferred from homology"/>
<dbReference type="Proteomes" id="UP000538292">
    <property type="component" value="Unassembled WGS sequence"/>
</dbReference>
<dbReference type="InterPro" id="IPR036291">
    <property type="entry name" value="NAD(P)-bd_dom_sf"/>
</dbReference>
<dbReference type="InterPro" id="IPR002347">
    <property type="entry name" value="SDR_fam"/>
</dbReference>
<evidence type="ECO:0000256" key="1">
    <source>
        <dbReference type="ARBA" id="ARBA00006484"/>
    </source>
</evidence>
<dbReference type="EMBL" id="JACEOL010000029">
    <property type="protein sequence ID" value="MBA4602365.1"/>
    <property type="molecule type" value="Genomic_DNA"/>
</dbReference>
<gene>
    <name evidence="3" type="ORF">H2C83_08550</name>
</gene>
<dbReference type="PANTHER" id="PTHR43639">
    <property type="entry name" value="OXIDOREDUCTASE, SHORT-CHAIN DEHYDROGENASE/REDUCTASE FAMILY (AFU_ORTHOLOGUE AFUA_5G02870)"/>
    <property type="match status" value="1"/>
</dbReference>
<accession>A0A7W1XSP4</accession>
<dbReference type="SUPFAM" id="SSF51735">
    <property type="entry name" value="NAD(P)-binding Rossmann-fold domains"/>
    <property type="match status" value="1"/>
</dbReference>
<dbReference type="GO" id="GO:0016491">
    <property type="term" value="F:oxidoreductase activity"/>
    <property type="evidence" value="ECO:0007669"/>
    <property type="project" value="UniProtKB-KW"/>
</dbReference>
<sequence length="62" mass="6406">MLITGAAKGIGKGIALSAAKEGANIALHYYRSKQAAKATANLLNDYGVEAVLTKGDLAGWKM</sequence>
<dbReference type="RefSeq" id="WP_181739855.1">
    <property type="nucleotide sequence ID" value="NZ_JACEOL010000029.1"/>
</dbReference>
<comment type="similarity">
    <text evidence="1">Belongs to the short-chain dehydrogenases/reductases (SDR) family.</text>
</comment>
<evidence type="ECO:0000313" key="4">
    <source>
        <dbReference type="Proteomes" id="UP000538292"/>
    </source>
</evidence>
<reference evidence="3 4" key="1">
    <citation type="submission" date="2020-07" db="EMBL/GenBank/DDBJ databases">
        <title>Thermoactinomyces phylogeny.</title>
        <authorList>
            <person name="Dunlap C."/>
        </authorList>
    </citation>
    <scope>NUCLEOTIDE SEQUENCE [LARGE SCALE GENOMIC DNA]</scope>
    <source>
        <strain evidence="3 4">AMNI-1</strain>
    </source>
</reference>
<dbReference type="Gene3D" id="3.40.50.720">
    <property type="entry name" value="NAD(P)-binding Rossmann-like Domain"/>
    <property type="match status" value="1"/>
</dbReference>
<protein>
    <submittedName>
        <fullName evidence="3">SDR family NAD(P)-dependent oxidoreductase</fullName>
    </submittedName>
</protein>
<keyword evidence="2" id="KW-0560">Oxidoreductase</keyword>
<evidence type="ECO:0000313" key="3">
    <source>
        <dbReference type="EMBL" id="MBA4602365.1"/>
    </source>
</evidence>
<keyword evidence="4" id="KW-1185">Reference proteome</keyword>
<organism evidence="3 4">
    <name type="scientific">Thermoactinomyces mirandus</name>
    <dbReference type="NCBI Taxonomy" id="2756294"/>
    <lineage>
        <taxon>Bacteria</taxon>
        <taxon>Bacillati</taxon>
        <taxon>Bacillota</taxon>
        <taxon>Bacilli</taxon>
        <taxon>Bacillales</taxon>
        <taxon>Thermoactinomycetaceae</taxon>
        <taxon>Thermoactinomyces</taxon>
    </lineage>
</organism>
<name>A0A7W1XSP4_9BACL</name>
<comment type="caution">
    <text evidence="3">The sequence shown here is derived from an EMBL/GenBank/DDBJ whole genome shotgun (WGS) entry which is preliminary data.</text>
</comment>
<dbReference type="Pfam" id="PF00106">
    <property type="entry name" value="adh_short"/>
    <property type="match status" value="1"/>
</dbReference>
<dbReference type="AlphaFoldDB" id="A0A7W1XSP4"/>
<dbReference type="PANTHER" id="PTHR43639:SF1">
    <property type="entry name" value="SHORT-CHAIN DEHYDROGENASE_REDUCTASE FAMILY PROTEIN"/>
    <property type="match status" value="1"/>
</dbReference>